<keyword evidence="2" id="KW-1185">Reference proteome</keyword>
<evidence type="ECO:0000313" key="2">
    <source>
        <dbReference type="Proteomes" id="UP001203036"/>
    </source>
</evidence>
<dbReference type="Proteomes" id="UP001203036">
    <property type="component" value="Unassembled WGS sequence"/>
</dbReference>
<sequence length="628" mass="67922">MTLFKLVTSLSRFQKQIVFLFLDTAIVPFAFLCALALNTSIAISWPTISASAPLILCLMGISALTSSLLGLPRIKLNAFESRGFTRTIWFAGIVGVAALVLTTWMAQHLPWKISVIFTLMFLVMAMAWRMILRQITIAIYNRGRQKFRVIVYGAGQTGQQLAAALRTDNAVELVAFVDDDPTLQSLVVSGTPVYSPAALKRLTNGKRIDRIVLAMPSASAQQQTNIASRLKPLGIEVHSLPSFASLVSTGEISLKNAAMPLDELLGRQNLDSALPDATAAYSGRTVMITGAGGSIGAELCRQLLKCKPARIILVDHAELALYEIDRNLRTQINGTGTEIIPILGSVTDAGLIRHIMTEHKVEVVLHAAAYKHVPMVEANEISGLWNNVFGTRIVAQAAHDTGVAHFILISTDKAVRPTNIMGASKRLAELVVQDLATRSRGTLFSMVRFGNVLGSSGSVIPLFREQIASGGPVTLTHGEVTRYFMTIAEAARLVLLAGSYAQGGDLFVLNMGKPVPIRQLARQMIEGAGLTVRDNDNPGGDIEIRVTGLRPGEKLHEELLLTTDLLKTPHSKIMRAKEGFLSEIEVANALRDLREAIESRDAAAARKAVARWVEPQLKDADTGSATAT</sequence>
<evidence type="ECO:0000313" key="1">
    <source>
        <dbReference type="EMBL" id="MCM2562817.1"/>
    </source>
</evidence>
<proteinExistence type="predicted"/>
<organism evidence="1 2">
    <name type="scientific">Lutimaribacter degradans</name>
    <dbReference type="NCBI Taxonomy" id="2945989"/>
    <lineage>
        <taxon>Bacteria</taxon>
        <taxon>Pseudomonadati</taxon>
        <taxon>Pseudomonadota</taxon>
        <taxon>Alphaproteobacteria</taxon>
        <taxon>Rhodobacterales</taxon>
        <taxon>Roseobacteraceae</taxon>
        <taxon>Lutimaribacter</taxon>
    </lineage>
</organism>
<reference evidence="1" key="1">
    <citation type="submission" date="2022-06" db="EMBL/GenBank/DDBJ databases">
        <title>Lutimaribacter sp. EGI FJ00013, a novel bacterium isolated from a salt lake sediment enrichment.</title>
        <authorList>
            <person name="Gao L."/>
            <person name="Fang B.-Z."/>
            <person name="Li W.-J."/>
        </authorList>
    </citation>
    <scope>NUCLEOTIDE SEQUENCE</scope>
    <source>
        <strain evidence="1">EGI FJ00013</strain>
    </source>
</reference>
<gene>
    <name evidence="1" type="ORF">M8744_11745</name>
</gene>
<dbReference type="EMBL" id="JAMQGO010000007">
    <property type="protein sequence ID" value="MCM2562817.1"/>
    <property type="molecule type" value="Genomic_DNA"/>
</dbReference>
<accession>A0ACC5ZWZ6</accession>
<name>A0ACC5ZWZ6_9RHOB</name>
<protein>
    <submittedName>
        <fullName evidence="1">Polysaccharide biosynthesis protein</fullName>
    </submittedName>
</protein>
<comment type="caution">
    <text evidence="1">The sequence shown here is derived from an EMBL/GenBank/DDBJ whole genome shotgun (WGS) entry which is preliminary data.</text>
</comment>